<dbReference type="FunFam" id="3.30.1130.10:FF:000001">
    <property type="entry name" value="GTP cyclohydrolase 1"/>
    <property type="match status" value="1"/>
</dbReference>
<dbReference type="InterPro" id="IPR043133">
    <property type="entry name" value="GTP-CH-I_C/QueF"/>
</dbReference>
<keyword evidence="8" id="KW-0342">GTP-binding</keyword>
<dbReference type="InterPro" id="IPR043134">
    <property type="entry name" value="GTP-CH-I_N"/>
</dbReference>
<dbReference type="Pfam" id="PF14528">
    <property type="entry name" value="LAGLIDADG_3"/>
    <property type="match status" value="1"/>
</dbReference>
<feature type="binding site" evidence="8">
    <location>
        <position position="145"/>
    </location>
    <ligand>
        <name>Zn(2+)</name>
        <dbReference type="ChEBI" id="CHEBI:29105"/>
    </ligand>
</feature>
<dbReference type="GO" id="GO:0006729">
    <property type="term" value="P:tetrahydrobiopterin biosynthetic process"/>
    <property type="evidence" value="ECO:0007669"/>
    <property type="project" value="TreeGrafter"/>
</dbReference>
<evidence type="ECO:0000256" key="8">
    <source>
        <dbReference type="HAMAP-Rule" id="MF_00223"/>
    </source>
</evidence>
<evidence type="ECO:0000313" key="10">
    <source>
        <dbReference type="EMBL" id="SNZ02940.1"/>
    </source>
</evidence>
<dbReference type="InterPro" id="IPR036844">
    <property type="entry name" value="Hint_dom_sf"/>
</dbReference>
<dbReference type="GO" id="GO:0005525">
    <property type="term" value="F:GTP binding"/>
    <property type="evidence" value="ECO:0007669"/>
    <property type="project" value="UniProtKB-KW"/>
</dbReference>
<evidence type="ECO:0000256" key="1">
    <source>
        <dbReference type="ARBA" id="ARBA00001052"/>
    </source>
</evidence>
<proteinExistence type="inferred from homology"/>
<dbReference type="InterPro" id="IPR018234">
    <property type="entry name" value="GTP_CycHdrlase_I_CS"/>
</dbReference>
<keyword evidence="11" id="KW-1185">Reference proteome</keyword>
<dbReference type="InterPro" id="IPR006141">
    <property type="entry name" value="Intein_N"/>
</dbReference>
<dbReference type="NCBIfam" id="NF006825">
    <property type="entry name" value="PRK09347.1-2"/>
    <property type="match status" value="1"/>
</dbReference>
<evidence type="ECO:0000256" key="6">
    <source>
        <dbReference type="ARBA" id="ARBA00022813"/>
    </source>
</evidence>
<evidence type="ECO:0000256" key="5">
    <source>
        <dbReference type="ARBA" id="ARBA00022801"/>
    </source>
</evidence>
<keyword evidence="4 8" id="KW-0554">One-carbon metabolism</keyword>
<dbReference type="Gene3D" id="3.30.1130.10">
    <property type="match status" value="2"/>
</dbReference>
<keyword evidence="5 8" id="KW-0378">Hydrolase</keyword>
<sequence length="535" mass="62454">MSIDREKLRKSVRLFLEAIGEDPDREGLKDTPDRIVRLWEEFKSHENFNMTVFEDVGDYNEMVVVKDIQFYSLCEHHLLPFFGKAHIAYIPDKKVCGLSKLVRVVNKFAYRPQVQERLTAEIAEFLEKELNPKGVAVVLEAEHLCYSSDTEILTDKGWKLFKDLEPEDKVAQVNPETLKVSFVKPASYIKYPFKGMMINFKNKSVDLLVSPDHKMLYSSEWIFYKSKNKRWLSKPAYQIKDLSKIIIPQAGIMEGKEIEFFELEEEYEVSNSSVITKTKKKVKIKGDTFIKLLAIYLAEGSFYIENGKYYKVRIVQKEGEKAEKIREILEELPFKYFSIKRKNGTIEFVINSKVLTKYMKRFGKSEDKFIPEEIFSASQRQKKLFLEYFILGDGYKKPDGKTFHFVSKSKKLIDGIQAIYATLGIATTVYDHKYKDGKVYYRLEIRKDKKGRDKYYSMVREVKDVPYNDYIYSVTVPEGYIMVRRNGKIAISGNCMSMRGVKNPSSYTVTSKLTGVFMENEKTRNEFLNLIYNGK</sequence>
<dbReference type="PROSITE" id="PS00860">
    <property type="entry name" value="GTP_CYCLOHYDROL_1_2"/>
    <property type="match status" value="1"/>
</dbReference>
<feature type="binding site" evidence="8">
    <location>
        <position position="77"/>
    </location>
    <ligand>
        <name>Zn(2+)</name>
        <dbReference type="ChEBI" id="CHEBI:29105"/>
    </ligand>
</feature>
<comment type="subunit">
    <text evidence="8">Homopolymer.</text>
</comment>
<keyword evidence="8" id="KW-0862">Zinc</keyword>
<dbReference type="SUPFAM" id="SSF55620">
    <property type="entry name" value="Tetrahydrobiopterin biosynthesis enzymes-like"/>
    <property type="match status" value="2"/>
</dbReference>
<dbReference type="Pfam" id="PF01227">
    <property type="entry name" value="GTP_cyclohydroI"/>
    <property type="match status" value="2"/>
</dbReference>
<dbReference type="SMART" id="SM00306">
    <property type="entry name" value="HintN"/>
    <property type="match status" value="1"/>
</dbReference>
<dbReference type="SUPFAM" id="SSF55608">
    <property type="entry name" value="Homing endonucleases"/>
    <property type="match status" value="1"/>
</dbReference>
<dbReference type="InterPro" id="IPR020602">
    <property type="entry name" value="GTP_CycHdrlase_I_dom"/>
</dbReference>
<dbReference type="GO" id="GO:0005737">
    <property type="term" value="C:cytoplasm"/>
    <property type="evidence" value="ECO:0007669"/>
    <property type="project" value="TreeGrafter"/>
</dbReference>
<organism evidence="10 11">
    <name type="scientific">Persephonella hydrogeniphila</name>
    <dbReference type="NCBI Taxonomy" id="198703"/>
    <lineage>
        <taxon>Bacteria</taxon>
        <taxon>Pseudomonadati</taxon>
        <taxon>Aquificota</taxon>
        <taxon>Aquificia</taxon>
        <taxon>Aquificales</taxon>
        <taxon>Hydrogenothermaceae</taxon>
        <taxon>Persephonella</taxon>
    </lineage>
</organism>
<dbReference type="PROSITE" id="PS50819">
    <property type="entry name" value="INTEIN_ENDONUCLEASE"/>
    <property type="match status" value="1"/>
</dbReference>
<feature type="binding site" evidence="8">
    <location>
        <position position="74"/>
    </location>
    <ligand>
        <name>Zn(2+)</name>
        <dbReference type="ChEBI" id="CHEBI:29105"/>
    </ligand>
</feature>
<dbReference type="GO" id="GO:0003934">
    <property type="term" value="F:GTP cyclohydrolase I activity"/>
    <property type="evidence" value="ECO:0007669"/>
    <property type="project" value="UniProtKB-UniRule"/>
</dbReference>
<protein>
    <recommendedName>
        <fullName evidence="8">GTP cyclohydrolase 1</fullName>
        <ecNumber evidence="8">3.5.4.16</ecNumber>
    </recommendedName>
    <alternativeName>
        <fullName evidence="8">GTP cyclohydrolase I</fullName>
        <shortName evidence="8">GTP-CH-I</shortName>
    </alternativeName>
</protein>
<dbReference type="GO" id="GO:0004519">
    <property type="term" value="F:endonuclease activity"/>
    <property type="evidence" value="ECO:0007669"/>
    <property type="project" value="InterPro"/>
</dbReference>
<evidence type="ECO:0000256" key="7">
    <source>
        <dbReference type="ARBA" id="ARBA00023000"/>
    </source>
</evidence>
<dbReference type="GO" id="GO:0006730">
    <property type="term" value="P:one-carbon metabolic process"/>
    <property type="evidence" value="ECO:0007669"/>
    <property type="project" value="UniProtKB-UniRule"/>
</dbReference>
<dbReference type="PANTHER" id="PTHR11109">
    <property type="entry name" value="GTP CYCLOHYDROLASE I"/>
    <property type="match status" value="1"/>
</dbReference>
<dbReference type="InterPro" id="IPR003587">
    <property type="entry name" value="Hint_dom_N"/>
</dbReference>
<feature type="domain" description="DOD-type homing endonuclease" evidence="9">
    <location>
        <begin position="292"/>
        <end position="425"/>
    </location>
</feature>
<evidence type="ECO:0000313" key="11">
    <source>
        <dbReference type="Proteomes" id="UP000219036"/>
    </source>
</evidence>
<evidence type="ECO:0000256" key="2">
    <source>
        <dbReference type="ARBA" id="ARBA00005080"/>
    </source>
</evidence>
<evidence type="ECO:0000256" key="3">
    <source>
        <dbReference type="ARBA" id="ARBA00008085"/>
    </source>
</evidence>
<comment type="pathway">
    <text evidence="2 8">Cofactor biosynthesis; 7,8-dihydroneopterin triphosphate biosynthesis; 7,8-dihydroneopterin triphosphate from GTP: step 1/1.</text>
</comment>
<gene>
    <name evidence="8" type="primary">folE</name>
    <name evidence="10" type="ORF">SAMN06265182_0250</name>
</gene>
<dbReference type="GO" id="GO:0046654">
    <property type="term" value="P:tetrahydrofolate biosynthetic process"/>
    <property type="evidence" value="ECO:0007669"/>
    <property type="project" value="UniProtKB-UniRule"/>
</dbReference>
<comment type="catalytic activity">
    <reaction evidence="1 8">
        <text>GTP + H2O = 7,8-dihydroneopterin 3'-triphosphate + formate + H(+)</text>
        <dbReference type="Rhea" id="RHEA:17473"/>
        <dbReference type="ChEBI" id="CHEBI:15377"/>
        <dbReference type="ChEBI" id="CHEBI:15378"/>
        <dbReference type="ChEBI" id="CHEBI:15740"/>
        <dbReference type="ChEBI" id="CHEBI:37565"/>
        <dbReference type="ChEBI" id="CHEBI:58462"/>
        <dbReference type="EC" id="3.5.4.16"/>
    </reaction>
</comment>
<keyword evidence="8" id="KW-0479">Metal-binding</keyword>
<dbReference type="PROSITE" id="PS50817">
    <property type="entry name" value="INTEIN_N_TER"/>
    <property type="match status" value="1"/>
</dbReference>
<dbReference type="SUPFAM" id="SSF51294">
    <property type="entry name" value="Hedgehog/intein (Hint) domain"/>
    <property type="match status" value="1"/>
</dbReference>
<keyword evidence="8" id="KW-0547">Nucleotide-binding</keyword>
<dbReference type="CDD" id="cd00081">
    <property type="entry name" value="Hint"/>
    <property type="match status" value="1"/>
</dbReference>
<dbReference type="GO" id="GO:0008270">
    <property type="term" value="F:zinc ion binding"/>
    <property type="evidence" value="ECO:0007669"/>
    <property type="project" value="UniProtKB-UniRule"/>
</dbReference>
<dbReference type="PROSITE" id="PS00859">
    <property type="entry name" value="GTP_CYCLOHYDROL_1_1"/>
    <property type="match status" value="1"/>
</dbReference>
<dbReference type="EMBL" id="OBEI01000001">
    <property type="protein sequence ID" value="SNZ02940.1"/>
    <property type="molecule type" value="Genomic_DNA"/>
</dbReference>
<dbReference type="PANTHER" id="PTHR11109:SF7">
    <property type="entry name" value="GTP CYCLOHYDROLASE 1"/>
    <property type="match status" value="1"/>
</dbReference>
<dbReference type="InterPro" id="IPR004860">
    <property type="entry name" value="LAGLIDADG_dom"/>
</dbReference>
<dbReference type="GO" id="GO:0016539">
    <property type="term" value="P:intein-mediated protein splicing"/>
    <property type="evidence" value="ECO:0007669"/>
    <property type="project" value="InterPro"/>
</dbReference>
<dbReference type="Proteomes" id="UP000219036">
    <property type="component" value="Unassembled WGS sequence"/>
</dbReference>
<dbReference type="InterPro" id="IPR027434">
    <property type="entry name" value="Homing_endonucl"/>
</dbReference>
<dbReference type="Gene3D" id="3.10.28.10">
    <property type="entry name" value="Homing endonucleases"/>
    <property type="match status" value="1"/>
</dbReference>
<dbReference type="InterPro" id="IPR001474">
    <property type="entry name" value="GTP_CycHdrlase_I"/>
</dbReference>
<reference evidence="11" key="1">
    <citation type="submission" date="2017-09" db="EMBL/GenBank/DDBJ databases">
        <authorList>
            <person name="Varghese N."/>
            <person name="Submissions S."/>
        </authorList>
    </citation>
    <scope>NUCLEOTIDE SEQUENCE [LARGE SCALE GENOMIC DNA]</scope>
    <source>
        <strain evidence="11">DSM 15103</strain>
    </source>
</reference>
<keyword evidence="6" id="KW-0068">Autocatalytic cleavage</keyword>
<keyword evidence="7" id="KW-0651">Protein splicing</keyword>
<dbReference type="NCBIfam" id="NF006826">
    <property type="entry name" value="PRK09347.1-3"/>
    <property type="match status" value="1"/>
</dbReference>
<evidence type="ECO:0000259" key="9">
    <source>
        <dbReference type="PROSITE" id="PS50819"/>
    </source>
</evidence>
<dbReference type="HAMAP" id="MF_00223">
    <property type="entry name" value="FolE"/>
    <property type="match status" value="1"/>
</dbReference>
<accession>A0A285N0H8</accession>
<dbReference type="InterPro" id="IPR004042">
    <property type="entry name" value="Intein_endonuc_central"/>
</dbReference>
<dbReference type="Gene3D" id="2.170.16.10">
    <property type="entry name" value="Hedgehog/Intein (Hint) domain"/>
    <property type="match status" value="1"/>
</dbReference>
<dbReference type="UniPathway" id="UPA00848">
    <property type="reaction ID" value="UER00151"/>
</dbReference>
<dbReference type="AlphaFoldDB" id="A0A285N0H8"/>
<name>A0A285N0H8_9AQUI</name>
<comment type="similarity">
    <text evidence="3 8">Belongs to the GTP cyclohydrolase I family.</text>
</comment>
<dbReference type="EC" id="3.5.4.16" evidence="8"/>
<dbReference type="Gene3D" id="1.10.286.10">
    <property type="match status" value="1"/>
</dbReference>
<evidence type="ECO:0000256" key="4">
    <source>
        <dbReference type="ARBA" id="ARBA00022563"/>
    </source>
</evidence>